<dbReference type="EMBL" id="JACMHY010000012">
    <property type="protein sequence ID" value="MBC2868344.1"/>
    <property type="molecule type" value="Genomic_DNA"/>
</dbReference>
<evidence type="ECO:0000313" key="3">
    <source>
        <dbReference type="Proteomes" id="UP000517694"/>
    </source>
</evidence>
<evidence type="ECO:0000313" key="2">
    <source>
        <dbReference type="EMBL" id="MBC2868344.1"/>
    </source>
</evidence>
<evidence type="ECO:0000256" key="1">
    <source>
        <dbReference type="SAM" id="SignalP"/>
    </source>
</evidence>
<feature type="chain" id="PRO_5038533392" evidence="1">
    <location>
        <begin position="30"/>
        <end position="169"/>
    </location>
</feature>
<sequence>MSRRMARPAALAAGAVLLTSGLLAASATAATAAPAKYSQAAAEKQLKRAGVTWVSSGRCSNRYNKRCTSFDQINKSTVAGVIDFKKASKCAVTLTAGTEKGHASGTYSHWNGYKVDIKLTSCVNAYITHKFRYVGERKGDHAKQYKSPAGNIYAREGSHWDVTYYRAAR</sequence>
<gene>
    <name evidence="2" type="ORF">H1R13_26285</name>
</gene>
<organism evidence="2 3">
    <name type="scientific">Streptomyces mexicanus</name>
    <dbReference type="NCBI Taxonomy" id="178566"/>
    <lineage>
        <taxon>Bacteria</taxon>
        <taxon>Bacillati</taxon>
        <taxon>Actinomycetota</taxon>
        <taxon>Actinomycetes</taxon>
        <taxon>Kitasatosporales</taxon>
        <taxon>Streptomycetaceae</taxon>
        <taxon>Streptomyces</taxon>
    </lineage>
</organism>
<name>A0A7X1LT12_9ACTN</name>
<keyword evidence="3" id="KW-1185">Reference proteome</keyword>
<comment type="caution">
    <text evidence="2">The sequence shown here is derived from an EMBL/GenBank/DDBJ whole genome shotgun (WGS) entry which is preliminary data.</text>
</comment>
<dbReference type="Proteomes" id="UP000517694">
    <property type="component" value="Unassembled WGS sequence"/>
</dbReference>
<keyword evidence="1" id="KW-0732">Signal</keyword>
<reference evidence="2 3" key="1">
    <citation type="submission" date="2020-08" db="EMBL/GenBank/DDBJ databases">
        <title>Whole-Genome Sequence of French Clinical Streptomyces mexicanus Strain Q0842.</title>
        <authorList>
            <person name="Boxberger M."/>
            <person name="La Scola B."/>
        </authorList>
    </citation>
    <scope>NUCLEOTIDE SEQUENCE [LARGE SCALE GENOMIC DNA]</scope>
    <source>
        <strain evidence="2 3">Marseille-Q0842</strain>
    </source>
</reference>
<dbReference type="RefSeq" id="WP_185948049.1">
    <property type="nucleotide sequence ID" value="NZ_JACMHY010000012.1"/>
</dbReference>
<protein>
    <submittedName>
        <fullName evidence="2">Uncharacterized protein</fullName>
    </submittedName>
</protein>
<dbReference type="AlphaFoldDB" id="A0A7X1LT12"/>
<proteinExistence type="predicted"/>
<feature type="signal peptide" evidence="1">
    <location>
        <begin position="1"/>
        <end position="29"/>
    </location>
</feature>
<accession>A0A7X1LT12</accession>